<dbReference type="InterPro" id="IPR001810">
    <property type="entry name" value="F-box_dom"/>
</dbReference>
<feature type="domain" description="F-box" evidence="1">
    <location>
        <begin position="45"/>
        <end position="93"/>
    </location>
</feature>
<name>A0A1A9WP27_9MUSC</name>
<evidence type="ECO:0000259" key="1">
    <source>
        <dbReference type="PROSITE" id="PS50181"/>
    </source>
</evidence>
<evidence type="ECO:0000313" key="3">
    <source>
        <dbReference type="Proteomes" id="UP000091820"/>
    </source>
</evidence>
<proteinExistence type="predicted"/>
<dbReference type="AlphaFoldDB" id="A0A1A9WP27"/>
<reference evidence="2" key="2">
    <citation type="submission" date="2020-05" db="UniProtKB">
        <authorList>
            <consortium name="EnsemblMetazoa"/>
        </authorList>
    </citation>
    <scope>IDENTIFICATION</scope>
    <source>
        <strain evidence="2">IAEA</strain>
    </source>
</reference>
<organism evidence="2 3">
    <name type="scientific">Glossina brevipalpis</name>
    <dbReference type="NCBI Taxonomy" id="37001"/>
    <lineage>
        <taxon>Eukaryota</taxon>
        <taxon>Metazoa</taxon>
        <taxon>Ecdysozoa</taxon>
        <taxon>Arthropoda</taxon>
        <taxon>Hexapoda</taxon>
        <taxon>Insecta</taxon>
        <taxon>Pterygota</taxon>
        <taxon>Neoptera</taxon>
        <taxon>Endopterygota</taxon>
        <taxon>Diptera</taxon>
        <taxon>Brachycera</taxon>
        <taxon>Muscomorpha</taxon>
        <taxon>Hippoboscoidea</taxon>
        <taxon>Glossinidae</taxon>
        <taxon>Glossina</taxon>
    </lineage>
</organism>
<dbReference type="Proteomes" id="UP000091820">
    <property type="component" value="Unassembled WGS sequence"/>
</dbReference>
<sequence length="337" mass="39068">MVILCILEVKMENSKHLNTGQEESEDEPVAKIKCTEISSPRTSNSLNLCQLPNEMLVKIVAYIGISHYKNIRLSSRLLRGICDEAFMIKFRYAMKKYAQLNRVGAAIVLKAIDLATEAFIKSGFKSIFCACLSPILSKIPVNAPNDNELKIFLSRFYGLIKNRMNNEISKFEILYNITLIRFFKALKCSSVTITPWDSTHQNWKIFVELKVYWLTESSLYLDKLVSQSSDCNNIIHLLAKILKCQYANLELSQFSPRVLDAKTRIKFCLNMNGIESLYSLFRSCVEMNLKDFVWPMEWPTDEFNNCWCIMSYDSELRKLTKNDLFHTLVTHEINEHF</sequence>
<evidence type="ECO:0000313" key="2">
    <source>
        <dbReference type="EnsemblMetazoa" id="GBRI026742-PA"/>
    </source>
</evidence>
<accession>A0A1A9WP27</accession>
<dbReference type="VEuPathDB" id="VectorBase:GBRI026742"/>
<protein>
    <submittedName>
        <fullName evidence="2">F-box domain-containing protein</fullName>
    </submittedName>
</protein>
<reference evidence="3" key="1">
    <citation type="submission" date="2014-03" db="EMBL/GenBank/DDBJ databases">
        <authorList>
            <person name="Aksoy S."/>
            <person name="Warren W."/>
            <person name="Wilson R.K."/>
        </authorList>
    </citation>
    <scope>NUCLEOTIDE SEQUENCE [LARGE SCALE GENOMIC DNA]</scope>
    <source>
        <strain evidence="3">IAEA</strain>
    </source>
</reference>
<dbReference type="PROSITE" id="PS50181">
    <property type="entry name" value="FBOX"/>
    <property type="match status" value="1"/>
</dbReference>
<dbReference type="EnsemblMetazoa" id="GBRI026742-RA">
    <property type="protein sequence ID" value="GBRI026742-PA"/>
    <property type="gene ID" value="GBRI026742"/>
</dbReference>
<keyword evidence="3" id="KW-1185">Reference proteome</keyword>